<dbReference type="GO" id="GO:0006355">
    <property type="term" value="P:regulation of DNA-templated transcription"/>
    <property type="evidence" value="ECO:0007669"/>
    <property type="project" value="InterPro"/>
</dbReference>
<dbReference type="InterPro" id="IPR001789">
    <property type="entry name" value="Sig_transdc_resp-reg_receiver"/>
</dbReference>
<dbReference type="InterPro" id="IPR011006">
    <property type="entry name" value="CheY-like_superfamily"/>
</dbReference>
<dbReference type="SUPFAM" id="SSF46894">
    <property type="entry name" value="C-terminal effector domain of the bipartite response regulators"/>
    <property type="match status" value="1"/>
</dbReference>
<evidence type="ECO:0000256" key="9">
    <source>
        <dbReference type="PROSITE-ProRule" id="PRU01091"/>
    </source>
</evidence>
<dbReference type="GO" id="GO:0000976">
    <property type="term" value="F:transcription cis-regulatory region binding"/>
    <property type="evidence" value="ECO:0007669"/>
    <property type="project" value="TreeGrafter"/>
</dbReference>
<reference evidence="12" key="1">
    <citation type="submission" date="2020-08" db="EMBL/GenBank/DDBJ databases">
        <title>Genome public.</title>
        <authorList>
            <person name="Liu C."/>
            <person name="Sun Q."/>
        </authorList>
    </citation>
    <scope>NUCLEOTIDE SEQUENCE</scope>
    <source>
        <strain evidence="12">H8</strain>
    </source>
</reference>
<gene>
    <name evidence="12" type="ORF">H8698_06830</name>
</gene>
<dbReference type="PROSITE" id="PS51755">
    <property type="entry name" value="OMPR_PHOB"/>
    <property type="match status" value="1"/>
</dbReference>
<evidence type="ECO:0000256" key="3">
    <source>
        <dbReference type="ARBA" id="ARBA00023012"/>
    </source>
</evidence>
<dbReference type="GO" id="GO:0032993">
    <property type="term" value="C:protein-DNA complex"/>
    <property type="evidence" value="ECO:0007669"/>
    <property type="project" value="TreeGrafter"/>
</dbReference>
<dbReference type="Pfam" id="PF00072">
    <property type="entry name" value="Response_reg"/>
    <property type="match status" value="1"/>
</dbReference>
<accession>A0A926DNZ6</accession>
<dbReference type="GO" id="GO:0005829">
    <property type="term" value="C:cytosol"/>
    <property type="evidence" value="ECO:0007669"/>
    <property type="project" value="TreeGrafter"/>
</dbReference>
<proteinExistence type="predicted"/>
<dbReference type="InterPro" id="IPR036388">
    <property type="entry name" value="WH-like_DNA-bd_sf"/>
</dbReference>
<protein>
    <recommendedName>
        <fullName evidence="1">Stage 0 sporulation protein A homolog</fullName>
    </recommendedName>
</protein>
<evidence type="ECO:0000256" key="7">
    <source>
        <dbReference type="ARBA" id="ARBA00024867"/>
    </source>
</evidence>
<evidence type="ECO:0000259" key="10">
    <source>
        <dbReference type="PROSITE" id="PS50110"/>
    </source>
</evidence>
<dbReference type="Gene3D" id="3.40.50.2300">
    <property type="match status" value="1"/>
</dbReference>
<dbReference type="InterPro" id="IPR039420">
    <property type="entry name" value="WalR-like"/>
</dbReference>
<dbReference type="AlphaFoldDB" id="A0A926DNZ6"/>
<feature type="domain" description="OmpR/PhoB-type" evidence="11">
    <location>
        <begin position="123"/>
        <end position="219"/>
    </location>
</feature>
<organism evidence="12 13">
    <name type="scientific">Congzhengia minquanensis</name>
    <dbReference type="NCBI Taxonomy" id="2763657"/>
    <lineage>
        <taxon>Bacteria</taxon>
        <taxon>Bacillati</taxon>
        <taxon>Bacillota</taxon>
        <taxon>Clostridia</taxon>
        <taxon>Eubacteriales</taxon>
        <taxon>Oscillospiraceae</taxon>
        <taxon>Congzhengia</taxon>
    </lineage>
</organism>
<keyword evidence="5 9" id="KW-0238">DNA-binding</keyword>
<dbReference type="Proteomes" id="UP000611762">
    <property type="component" value="Unassembled WGS sequence"/>
</dbReference>
<evidence type="ECO:0000259" key="11">
    <source>
        <dbReference type="PROSITE" id="PS51755"/>
    </source>
</evidence>
<dbReference type="InterPro" id="IPR001867">
    <property type="entry name" value="OmpR/PhoB-type_DNA-bd"/>
</dbReference>
<feature type="domain" description="Response regulatory" evidence="10">
    <location>
        <begin position="2"/>
        <end position="116"/>
    </location>
</feature>
<comment type="caution">
    <text evidence="12">The sequence shown here is derived from an EMBL/GenBank/DDBJ whole genome shotgun (WGS) entry which is preliminary data.</text>
</comment>
<keyword evidence="2 8" id="KW-0597">Phosphoprotein</keyword>
<dbReference type="Gene3D" id="1.10.10.10">
    <property type="entry name" value="Winged helix-like DNA-binding domain superfamily/Winged helix DNA-binding domain"/>
    <property type="match status" value="1"/>
</dbReference>
<dbReference type="PANTHER" id="PTHR48111">
    <property type="entry name" value="REGULATOR OF RPOS"/>
    <property type="match status" value="1"/>
</dbReference>
<dbReference type="SUPFAM" id="SSF52172">
    <property type="entry name" value="CheY-like"/>
    <property type="match status" value="1"/>
</dbReference>
<evidence type="ECO:0000256" key="2">
    <source>
        <dbReference type="ARBA" id="ARBA00022553"/>
    </source>
</evidence>
<evidence type="ECO:0000256" key="8">
    <source>
        <dbReference type="PROSITE-ProRule" id="PRU00169"/>
    </source>
</evidence>
<keyword evidence="13" id="KW-1185">Reference proteome</keyword>
<evidence type="ECO:0000256" key="6">
    <source>
        <dbReference type="ARBA" id="ARBA00023163"/>
    </source>
</evidence>
<dbReference type="PANTHER" id="PTHR48111:SF22">
    <property type="entry name" value="REGULATOR OF RPOS"/>
    <property type="match status" value="1"/>
</dbReference>
<evidence type="ECO:0000256" key="1">
    <source>
        <dbReference type="ARBA" id="ARBA00018672"/>
    </source>
</evidence>
<dbReference type="PROSITE" id="PS50110">
    <property type="entry name" value="RESPONSE_REGULATORY"/>
    <property type="match status" value="1"/>
</dbReference>
<dbReference type="GO" id="GO:0000156">
    <property type="term" value="F:phosphorelay response regulator activity"/>
    <property type="evidence" value="ECO:0007669"/>
    <property type="project" value="TreeGrafter"/>
</dbReference>
<evidence type="ECO:0000256" key="5">
    <source>
        <dbReference type="ARBA" id="ARBA00023125"/>
    </source>
</evidence>
<name>A0A926DNZ6_9FIRM</name>
<keyword evidence="6" id="KW-0804">Transcription</keyword>
<comment type="function">
    <text evidence="7">May play the central regulatory role in sporulation. It may be an element of the effector pathway responsible for the activation of sporulation genes in response to nutritional stress. Spo0A may act in concert with spo0H (a sigma factor) to control the expression of some genes that are critical to the sporulation process.</text>
</comment>
<keyword evidence="3" id="KW-0902">Two-component regulatory system</keyword>
<feature type="modified residue" description="4-aspartylphosphate" evidence="8">
    <location>
        <position position="51"/>
    </location>
</feature>
<dbReference type="SMART" id="SM00448">
    <property type="entry name" value="REC"/>
    <property type="match status" value="1"/>
</dbReference>
<evidence type="ECO:0000313" key="13">
    <source>
        <dbReference type="Proteomes" id="UP000611762"/>
    </source>
</evidence>
<evidence type="ECO:0000313" key="12">
    <source>
        <dbReference type="EMBL" id="MBC8540689.1"/>
    </source>
</evidence>
<dbReference type="RefSeq" id="WP_249311843.1">
    <property type="nucleotide sequence ID" value="NZ_JACRSU010000002.1"/>
</dbReference>
<dbReference type="Gene3D" id="6.10.250.690">
    <property type="match status" value="1"/>
</dbReference>
<sequence>MKLLYAEDEKDLRRSLSRMLRKHGYETDDVPNGKIAAQMGLANDYDLMIFDILMEEMSGIEALKILRENGIKTPVLLLTAKDSILDKIEGLDAGANDYVTKPFSIGELLARIRVLTRERAAEKGRFVCGNLVLDMETSELSVGSTSFKLSNKEIEVMKLLLGQKDQMVTTLKLKQKVWNVETDEKIIPLYLSFLNKKLTLAGADLKIAEKSGMIYFKQVSD</sequence>
<dbReference type="EMBL" id="JACRSU010000002">
    <property type="protein sequence ID" value="MBC8540689.1"/>
    <property type="molecule type" value="Genomic_DNA"/>
</dbReference>
<evidence type="ECO:0000256" key="4">
    <source>
        <dbReference type="ARBA" id="ARBA00023015"/>
    </source>
</evidence>
<dbReference type="InterPro" id="IPR016032">
    <property type="entry name" value="Sig_transdc_resp-reg_C-effctor"/>
</dbReference>
<feature type="DNA-binding region" description="OmpR/PhoB-type" evidence="9">
    <location>
        <begin position="123"/>
        <end position="219"/>
    </location>
</feature>
<keyword evidence="4" id="KW-0805">Transcription regulation</keyword>